<feature type="coiled-coil region" evidence="1">
    <location>
        <begin position="3"/>
        <end position="30"/>
    </location>
</feature>
<protein>
    <submittedName>
        <fullName evidence="2">Uncharacterized protein</fullName>
    </submittedName>
</protein>
<evidence type="ECO:0000313" key="3">
    <source>
        <dbReference type="Proteomes" id="UP000005631"/>
    </source>
</evidence>
<organism evidence="2 3">
    <name type="scientific">Owenweeksia hongkongensis (strain DSM 17368 / CIP 108786 / JCM 12287 / NRRL B-23963 / UST20020801)</name>
    <dbReference type="NCBI Taxonomy" id="926562"/>
    <lineage>
        <taxon>Bacteria</taxon>
        <taxon>Pseudomonadati</taxon>
        <taxon>Bacteroidota</taxon>
        <taxon>Flavobacteriia</taxon>
        <taxon>Flavobacteriales</taxon>
        <taxon>Owenweeksiaceae</taxon>
        <taxon>Owenweeksia</taxon>
    </lineage>
</organism>
<dbReference type="HOGENOM" id="CLU_3255032_0_0_10"/>
<accession>G8R3U4</accession>
<keyword evidence="3" id="KW-1185">Reference proteome</keyword>
<dbReference type="Proteomes" id="UP000005631">
    <property type="component" value="Chromosome"/>
</dbReference>
<dbReference type="AlphaFoldDB" id="G8R3U4"/>
<evidence type="ECO:0000256" key="1">
    <source>
        <dbReference type="SAM" id="Coils"/>
    </source>
</evidence>
<evidence type="ECO:0000313" key="2">
    <source>
        <dbReference type="EMBL" id="AEV34181.1"/>
    </source>
</evidence>
<gene>
    <name evidence="2" type="ordered locus">Oweho_3230</name>
</gene>
<keyword evidence="1" id="KW-0175">Coiled coil</keyword>
<sequence length="42" mass="5339">MDKAEAKKKMEYHERRKKYYKEKLDKLEAEEKRIGFKYSKRK</sequence>
<proteinExistence type="predicted"/>
<dbReference type="EMBL" id="CP003156">
    <property type="protein sequence ID" value="AEV34181.1"/>
    <property type="molecule type" value="Genomic_DNA"/>
</dbReference>
<dbReference type="RefSeq" id="WP_014203528.1">
    <property type="nucleotide sequence ID" value="NC_016599.1"/>
</dbReference>
<dbReference type="KEGG" id="oho:Oweho_3230"/>
<reference evidence="2 3" key="1">
    <citation type="journal article" date="2012" name="Stand. Genomic Sci.">
        <title>Genome sequence of the orange-pigmented seawater bacterium Owenweeksia hongkongensis type strain (UST20020801(T)).</title>
        <authorList>
            <person name="Riedel T."/>
            <person name="Held B."/>
            <person name="Nolan M."/>
            <person name="Lucas S."/>
            <person name="Lapidus A."/>
            <person name="Tice H."/>
            <person name="Del Rio T.G."/>
            <person name="Cheng J.F."/>
            <person name="Han C."/>
            <person name="Tapia R."/>
            <person name="Goodwin L.A."/>
            <person name="Pitluck S."/>
            <person name="Liolios K."/>
            <person name="Mavromatis K."/>
            <person name="Pagani I."/>
            <person name="Ivanova N."/>
            <person name="Mikhailova N."/>
            <person name="Pati A."/>
            <person name="Chen A."/>
            <person name="Palaniappan K."/>
            <person name="Rohde M."/>
            <person name="Tindall B.J."/>
            <person name="Detter J.C."/>
            <person name="Goker M."/>
            <person name="Woyke T."/>
            <person name="Bristow J."/>
            <person name="Eisen J.A."/>
            <person name="Markowitz V."/>
            <person name="Hugenholtz P."/>
            <person name="Klenk H.P."/>
            <person name="Kyrpides N.C."/>
        </authorList>
    </citation>
    <scope>NUCLEOTIDE SEQUENCE</scope>
    <source>
        <strain evidence="3">DSM 17368 / JCM 12287 / NRRL B-23963</strain>
    </source>
</reference>
<name>G8R3U4_OWEHD</name>